<reference evidence="1" key="1">
    <citation type="submission" date="2013-08" db="EMBL/GenBank/DDBJ databases">
        <authorList>
            <person name="Mendez C."/>
            <person name="Richter M."/>
            <person name="Ferrer M."/>
            <person name="Sanchez J."/>
        </authorList>
    </citation>
    <scope>NUCLEOTIDE SEQUENCE</scope>
</reference>
<feature type="non-terminal residue" evidence="1">
    <location>
        <position position="1"/>
    </location>
</feature>
<keyword evidence="1" id="KW-0808">Transferase</keyword>
<dbReference type="PANTHER" id="PTHR43480">
    <property type="entry name" value="ACYL-[ACYL-CARRIER-PROTEIN]--UDP-N-ACETYLGLUCOSAMINE O-ACYLTRANSFERASE"/>
    <property type="match status" value="1"/>
</dbReference>
<dbReference type="Pfam" id="PF00132">
    <property type="entry name" value="Hexapep"/>
    <property type="match status" value="1"/>
</dbReference>
<evidence type="ECO:0000313" key="1">
    <source>
        <dbReference type="EMBL" id="EQD26272.1"/>
    </source>
</evidence>
<comment type="caution">
    <text evidence="1">The sequence shown here is derived from an EMBL/GenBank/DDBJ whole genome shotgun (WGS) entry which is preliminary data.</text>
</comment>
<dbReference type="InterPro" id="IPR011004">
    <property type="entry name" value="Trimer_LpxA-like_sf"/>
</dbReference>
<accession>T0Y2S2</accession>
<proteinExistence type="predicted"/>
<dbReference type="GO" id="GO:0008610">
    <property type="term" value="P:lipid biosynthetic process"/>
    <property type="evidence" value="ECO:0007669"/>
    <property type="project" value="InterPro"/>
</dbReference>
<keyword evidence="1" id="KW-0012">Acyltransferase</keyword>
<organism evidence="1">
    <name type="scientific">mine drainage metagenome</name>
    <dbReference type="NCBI Taxonomy" id="410659"/>
    <lineage>
        <taxon>unclassified sequences</taxon>
        <taxon>metagenomes</taxon>
        <taxon>ecological metagenomes</taxon>
    </lineage>
</organism>
<dbReference type="PANTHER" id="PTHR43480:SF1">
    <property type="entry name" value="ACYL-[ACYL-CARRIER-PROTEIN]--UDP-N-ACETYLGLUCOSAMINE O-ACYLTRANSFERASE, MITOCHONDRIAL-RELATED"/>
    <property type="match status" value="1"/>
</dbReference>
<gene>
    <name evidence="1" type="ORF">B1A_21936</name>
</gene>
<dbReference type="Gene3D" id="2.160.10.10">
    <property type="entry name" value="Hexapeptide repeat proteins"/>
    <property type="match status" value="1"/>
</dbReference>
<reference evidence="1" key="2">
    <citation type="journal article" date="2014" name="ISME J.">
        <title>Microbial stratification in low pH oxic and suboxic macroscopic growths along an acid mine drainage.</title>
        <authorList>
            <person name="Mendez-Garcia C."/>
            <person name="Mesa V."/>
            <person name="Sprenger R.R."/>
            <person name="Richter M."/>
            <person name="Diez M.S."/>
            <person name="Solano J."/>
            <person name="Bargiela R."/>
            <person name="Golyshina O.V."/>
            <person name="Manteca A."/>
            <person name="Ramos J.L."/>
            <person name="Gallego J.R."/>
            <person name="Llorente I."/>
            <person name="Martins Dos Santos V.A."/>
            <person name="Jensen O.N."/>
            <person name="Pelaez A.I."/>
            <person name="Sanchez J."/>
            <person name="Ferrer M."/>
        </authorList>
    </citation>
    <scope>NUCLEOTIDE SEQUENCE</scope>
</reference>
<sequence length="96" mass="9916">SCTVNRGTAHDHGVTRIGDDNLFMAYSHVAHDCTVGSNAVFANCAALGGHVEIGDWVILGGLTAVHQFTKIGAHAFLAGGAIVTRDVPPYVMVAGN</sequence>
<dbReference type="InterPro" id="IPR001451">
    <property type="entry name" value="Hexapep"/>
</dbReference>
<dbReference type="GO" id="GO:0008780">
    <property type="term" value="F:acyl-[acyl-carrier-protein]-UDP-N-acetylglucosamine O-acyltransferase activity"/>
    <property type="evidence" value="ECO:0007669"/>
    <property type="project" value="InterPro"/>
</dbReference>
<feature type="non-terminal residue" evidence="1">
    <location>
        <position position="96"/>
    </location>
</feature>
<name>T0Y2S2_9ZZZZ</name>
<protein>
    <submittedName>
        <fullName evidence="1">Acyl-(Acyl-carrier-protein)--UDP-N-acetylglucosamine O-acyltransferase</fullName>
    </submittedName>
</protein>
<dbReference type="EMBL" id="AUZX01016217">
    <property type="protein sequence ID" value="EQD26272.1"/>
    <property type="molecule type" value="Genomic_DNA"/>
</dbReference>
<dbReference type="AlphaFoldDB" id="T0Y2S2"/>
<dbReference type="SUPFAM" id="SSF51161">
    <property type="entry name" value="Trimeric LpxA-like enzymes"/>
    <property type="match status" value="1"/>
</dbReference>
<dbReference type="InterPro" id="IPR010137">
    <property type="entry name" value="Lipid_A_LpxA"/>
</dbReference>